<dbReference type="Proteomes" id="UP000190774">
    <property type="component" value="Unassembled WGS sequence"/>
</dbReference>
<evidence type="ECO:0000256" key="1">
    <source>
        <dbReference type="SAM" id="MobiDB-lite"/>
    </source>
</evidence>
<dbReference type="STRING" id="48467.SAMN02745166_03473"/>
<organism evidence="2 3">
    <name type="scientific">Prosthecobacter debontii</name>
    <dbReference type="NCBI Taxonomy" id="48467"/>
    <lineage>
        <taxon>Bacteria</taxon>
        <taxon>Pseudomonadati</taxon>
        <taxon>Verrucomicrobiota</taxon>
        <taxon>Verrucomicrobiia</taxon>
        <taxon>Verrucomicrobiales</taxon>
        <taxon>Verrucomicrobiaceae</taxon>
        <taxon>Prosthecobacter</taxon>
    </lineage>
</organism>
<evidence type="ECO:0000313" key="3">
    <source>
        <dbReference type="Proteomes" id="UP000190774"/>
    </source>
</evidence>
<keyword evidence="3" id="KW-1185">Reference proteome</keyword>
<feature type="region of interest" description="Disordered" evidence="1">
    <location>
        <begin position="93"/>
        <end position="113"/>
    </location>
</feature>
<name>A0A1T4YJ17_9BACT</name>
<sequence>MTLTTSKIHVESRGANVPPLTRSMSATITTATVRTAMVTECAVTINWMPMTIISSDRTLTIHSGTAESAGMRNAASGRVMIVSGLRHSWSQDCKSSRDSNQEKQFFHNQEFKF</sequence>
<dbReference type="EMBL" id="FUYE01000012">
    <property type="protein sequence ID" value="SKB01827.1"/>
    <property type="molecule type" value="Genomic_DNA"/>
</dbReference>
<reference evidence="3" key="1">
    <citation type="submission" date="2017-02" db="EMBL/GenBank/DDBJ databases">
        <authorList>
            <person name="Varghese N."/>
            <person name="Submissions S."/>
        </authorList>
    </citation>
    <scope>NUCLEOTIDE SEQUENCE [LARGE SCALE GENOMIC DNA]</scope>
    <source>
        <strain evidence="3">ATCC 700200</strain>
    </source>
</reference>
<dbReference type="AlphaFoldDB" id="A0A1T4YJ17"/>
<protein>
    <submittedName>
        <fullName evidence="2">Uncharacterized protein</fullName>
    </submittedName>
</protein>
<evidence type="ECO:0000313" key="2">
    <source>
        <dbReference type="EMBL" id="SKB01827.1"/>
    </source>
</evidence>
<proteinExistence type="predicted"/>
<feature type="compositionally biased region" description="Basic and acidic residues" evidence="1">
    <location>
        <begin position="94"/>
        <end position="113"/>
    </location>
</feature>
<gene>
    <name evidence="2" type="ORF">SAMN02745166_03473</name>
</gene>
<accession>A0A1T4YJ17</accession>